<keyword evidence="3" id="KW-0067">ATP-binding</keyword>
<dbReference type="RefSeq" id="WP_186407673.1">
    <property type="nucleotide sequence ID" value="NZ_FLQX01000120.1"/>
</dbReference>
<dbReference type="Gene3D" id="3.40.630.30">
    <property type="match status" value="1"/>
</dbReference>
<dbReference type="SMART" id="SM00881">
    <property type="entry name" value="CoA_binding"/>
    <property type="match status" value="1"/>
</dbReference>
<dbReference type="SUPFAM" id="SSF51735">
    <property type="entry name" value="NAD(P)-binding Rossmann-fold domains"/>
    <property type="match status" value="1"/>
</dbReference>
<evidence type="ECO:0000256" key="1">
    <source>
        <dbReference type="ARBA" id="ARBA00022598"/>
    </source>
</evidence>
<evidence type="ECO:0000256" key="2">
    <source>
        <dbReference type="ARBA" id="ARBA00022741"/>
    </source>
</evidence>
<organism evidence="5 6">
    <name type="scientific">Candidatus Accumulibacter aalborgensis</name>
    <dbReference type="NCBI Taxonomy" id="1860102"/>
    <lineage>
        <taxon>Bacteria</taxon>
        <taxon>Pseudomonadati</taxon>
        <taxon>Pseudomonadota</taxon>
        <taxon>Betaproteobacteria</taxon>
        <taxon>Candidatus Accumulibacter</taxon>
    </lineage>
</organism>
<name>A0A1A8XQJ0_9PROT</name>
<dbReference type="InterPro" id="IPR016102">
    <property type="entry name" value="Succinyl-CoA_synth-like"/>
</dbReference>
<dbReference type="PANTHER" id="PTHR43334">
    <property type="entry name" value="ACETATE--COA LIGASE [ADP-FORMING]"/>
    <property type="match status" value="1"/>
</dbReference>
<evidence type="ECO:0000313" key="5">
    <source>
        <dbReference type="EMBL" id="SBT07395.1"/>
    </source>
</evidence>
<dbReference type="PROSITE" id="PS51186">
    <property type="entry name" value="GNAT"/>
    <property type="match status" value="1"/>
</dbReference>
<dbReference type="SUPFAM" id="SSF56059">
    <property type="entry name" value="Glutathione synthetase ATP-binding domain-like"/>
    <property type="match status" value="1"/>
</dbReference>
<keyword evidence="2" id="KW-0547">Nucleotide-binding</keyword>
<dbReference type="Gene3D" id="3.30.470.20">
    <property type="entry name" value="ATP-grasp fold, B domain"/>
    <property type="match status" value="1"/>
</dbReference>
<dbReference type="Gene3D" id="3.40.50.261">
    <property type="entry name" value="Succinyl-CoA synthetase domains"/>
    <property type="match status" value="2"/>
</dbReference>
<dbReference type="STRING" id="1860102.ACCAA_430010"/>
<dbReference type="SUPFAM" id="SSF52210">
    <property type="entry name" value="Succinyl-CoA synthetase domains"/>
    <property type="match status" value="2"/>
</dbReference>
<dbReference type="InterPro" id="IPR032875">
    <property type="entry name" value="Succ_CoA_lig_flav_dom"/>
</dbReference>
<keyword evidence="6" id="KW-1185">Reference proteome</keyword>
<dbReference type="GO" id="GO:0016874">
    <property type="term" value="F:ligase activity"/>
    <property type="evidence" value="ECO:0007669"/>
    <property type="project" value="UniProtKB-KW"/>
</dbReference>
<dbReference type="InterPro" id="IPR036291">
    <property type="entry name" value="NAD(P)-bd_dom_sf"/>
</dbReference>
<dbReference type="Gene3D" id="3.40.50.720">
    <property type="entry name" value="NAD(P)-binding Rossmann-like Domain"/>
    <property type="match status" value="1"/>
</dbReference>
<feature type="domain" description="N-acetyltransferase" evidence="4">
    <location>
        <begin position="665"/>
        <end position="820"/>
    </location>
</feature>
<proteinExistence type="predicted"/>
<keyword evidence="1" id="KW-0436">Ligase</keyword>
<dbReference type="InterPro" id="IPR003781">
    <property type="entry name" value="CoA-bd"/>
</dbReference>
<dbReference type="GO" id="GO:0016747">
    <property type="term" value="F:acyltransferase activity, transferring groups other than amino-acyl groups"/>
    <property type="evidence" value="ECO:0007669"/>
    <property type="project" value="InterPro"/>
</dbReference>
<dbReference type="Pfam" id="PF13549">
    <property type="entry name" value="ATP-grasp_5"/>
    <property type="match status" value="1"/>
</dbReference>
<dbReference type="Proteomes" id="UP000199169">
    <property type="component" value="Unassembled WGS sequence"/>
</dbReference>
<evidence type="ECO:0000259" key="4">
    <source>
        <dbReference type="PROSITE" id="PS51186"/>
    </source>
</evidence>
<dbReference type="InterPro" id="IPR000182">
    <property type="entry name" value="GNAT_dom"/>
</dbReference>
<dbReference type="EMBL" id="FLQX01000120">
    <property type="protein sequence ID" value="SBT07395.1"/>
    <property type="molecule type" value="Genomic_DNA"/>
</dbReference>
<dbReference type="InterPro" id="IPR051538">
    <property type="entry name" value="Acyl-CoA_Synth/Transferase"/>
</dbReference>
<dbReference type="Pfam" id="PF00583">
    <property type="entry name" value="Acetyltransf_1"/>
    <property type="match status" value="1"/>
</dbReference>
<dbReference type="InterPro" id="IPR016181">
    <property type="entry name" value="Acyl_CoA_acyltransferase"/>
</dbReference>
<accession>A0A1A8XQJ0</accession>
<dbReference type="PANTHER" id="PTHR43334:SF1">
    <property type="entry name" value="3-HYDROXYPROPIONATE--COA LIGASE [ADP-FORMING]"/>
    <property type="match status" value="1"/>
</dbReference>
<protein>
    <submittedName>
        <fullName evidence="5">Putative CoA-binding domain protein</fullName>
    </submittedName>
</protein>
<sequence>MASSRSPLAALATPKSIVIFGASPDRRSMGGVLTDNLIGGSYSGAVHLVNPKYRQVGKQTCHTNLAAVGCQVDLALIATPAESVGEILEQCGAARVKAAVIYSAGFSETGERGQQREAELKEIADRHHIRLLGPRAVGFLRPHLGVNAVPFQRAFAAGNLAFVSQSGAVCTGILDWVFADDFALSALFAPGNGCDLDLPEFLDFLARDVETQSILLYLEGPRDRRRFMSALRAAARMKPVVVVKSGRHPLSARVAGAHIGVVVGDDEVFDAALRRAGALRVRSIGDLFSAARALTSRQRPRGNRLAVVTNGGGPAVAAADEAAERGIHLARLGADTCAALAVRLPASWSMDNPVDILFDADPERFRLAIELCSADDGIDGTLVIISPSAFFDPPAVAQAIVQLALTEPKPLLACVIGEGSVREARQVLAAAGVPTFRTPESAVAAFAFMVDFVRHQELLLETPPAQMSHRAADVTTARAIVDQALRHGRVELDTAEGERLLAAFHIPLASASRKLGGKLREIRVALKNDPGFGPVIIVGEGGSAADIAHAGAVVLPPLNHRLIIDLFRQPAVTRLFEARMASPAISPPLLSQVLQRVSELACEMPCIDNLEINPLCGDGGQLYAESVRITLRPAGVATWRYGHMAICPYPLALESSFITRAGTSYRIRPILHEDATAFQMFIRRLSNRSRYCRFFSAAQELTPRELSIRTQIDYDREMLLIAVLTTADEQEEIVAEADYSVLPDDSTCEFGVAVADSFAGQGIGTRILQQLMEAARRRGLTRIVGQVLSDNDNMQALMESLGFSVGMTDEAQLLDVSRRL</sequence>
<dbReference type="Pfam" id="PF13380">
    <property type="entry name" value="CoA_binding_2"/>
    <property type="match status" value="1"/>
</dbReference>
<dbReference type="AlphaFoldDB" id="A0A1A8XQJ0"/>
<dbReference type="GO" id="GO:0005524">
    <property type="term" value="F:ATP binding"/>
    <property type="evidence" value="ECO:0007669"/>
    <property type="project" value="UniProtKB-KW"/>
</dbReference>
<dbReference type="CDD" id="cd04301">
    <property type="entry name" value="NAT_SF"/>
    <property type="match status" value="1"/>
</dbReference>
<reference evidence="5 6" key="1">
    <citation type="submission" date="2016-06" db="EMBL/GenBank/DDBJ databases">
        <authorList>
            <person name="Kjaerup R.B."/>
            <person name="Dalgaard T.S."/>
            <person name="Juul-Madsen H.R."/>
        </authorList>
    </citation>
    <scope>NUCLEOTIDE SEQUENCE [LARGE SCALE GENOMIC DNA]</scope>
    <source>
        <strain evidence="5">3</strain>
    </source>
</reference>
<dbReference type="SUPFAM" id="SSF55729">
    <property type="entry name" value="Acyl-CoA N-acyltransferases (Nat)"/>
    <property type="match status" value="1"/>
</dbReference>
<evidence type="ECO:0000256" key="3">
    <source>
        <dbReference type="ARBA" id="ARBA00022840"/>
    </source>
</evidence>
<evidence type="ECO:0000313" key="6">
    <source>
        <dbReference type="Proteomes" id="UP000199169"/>
    </source>
</evidence>
<dbReference type="Pfam" id="PF13607">
    <property type="entry name" value="Succ_CoA_lig"/>
    <property type="match status" value="1"/>
</dbReference>
<gene>
    <name evidence="5" type="ORF">ACCAA_430010</name>
</gene>